<feature type="region of interest" description="Disordered" evidence="1">
    <location>
        <begin position="244"/>
        <end position="281"/>
    </location>
</feature>
<proteinExistence type="predicted"/>
<dbReference type="InterPro" id="IPR016130">
    <property type="entry name" value="Tyr_Pase_AS"/>
</dbReference>
<evidence type="ECO:0000256" key="1">
    <source>
        <dbReference type="SAM" id="MobiDB-lite"/>
    </source>
</evidence>
<evidence type="ECO:0000259" key="2">
    <source>
        <dbReference type="PROSITE" id="PS50056"/>
    </source>
</evidence>
<dbReference type="EMBL" id="LAZR01000325">
    <property type="protein sequence ID" value="KKN74496.1"/>
    <property type="molecule type" value="Genomic_DNA"/>
</dbReference>
<comment type="caution">
    <text evidence="3">The sequence shown here is derived from an EMBL/GenBank/DDBJ whole genome shotgun (WGS) entry which is preliminary data.</text>
</comment>
<reference evidence="3" key="1">
    <citation type="journal article" date="2015" name="Nature">
        <title>Complex archaea that bridge the gap between prokaryotes and eukaryotes.</title>
        <authorList>
            <person name="Spang A."/>
            <person name="Saw J.H."/>
            <person name="Jorgensen S.L."/>
            <person name="Zaremba-Niedzwiedzka K."/>
            <person name="Martijn J."/>
            <person name="Lind A.E."/>
            <person name="van Eijk R."/>
            <person name="Schleper C."/>
            <person name="Guy L."/>
            <person name="Ettema T.J."/>
        </authorList>
    </citation>
    <scope>NUCLEOTIDE SEQUENCE</scope>
</reference>
<feature type="domain" description="Tyrosine specific protein phosphatases" evidence="2">
    <location>
        <begin position="65"/>
        <end position="119"/>
    </location>
</feature>
<dbReference type="PROSITE" id="PS00383">
    <property type="entry name" value="TYR_PHOSPHATASE_1"/>
    <property type="match status" value="1"/>
</dbReference>
<dbReference type="GO" id="GO:0016791">
    <property type="term" value="F:phosphatase activity"/>
    <property type="evidence" value="ECO:0007669"/>
    <property type="project" value="TreeGrafter"/>
</dbReference>
<protein>
    <recommendedName>
        <fullName evidence="2">Tyrosine specific protein phosphatases domain-containing protein</fullName>
    </recommendedName>
</protein>
<dbReference type="SUPFAM" id="SSF52799">
    <property type="entry name" value="(Phosphotyrosine protein) phosphatases II"/>
    <property type="match status" value="1"/>
</dbReference>
<accession>A0A0F9VLX9</accession>
<dbReference type="PANTHER" id="PTHR31126:SF72">
    <property type="entry name" value="DUAL SPECIFICITY PROTEIN PHOSPHATASE TPBA"/>
    <property type="match status" value="1"/>
</dbReference>
<sequence>MIDRFDRVSGEIYRGGAPSDSDLELLSDVFNMKTILSLDGSIASNISSKVKELGMRHIVIPISGSDSFSLMKYLQNHIVSILNRHQPIYVHCRHGSDRTGMAIALYRTDHDGWSVDKALSEAETYGFGNKLDNNTEALYRKIITKEAQSSVDQMRDHFDMGRVPPASSFSLQQSFAPEVPIENTPIEDTPPAFRDPNAFNLKMQHPASEKEKRVRKLRALLLEELAANMAPQVGQYDNFEGIRGAGPLAGDDENTGGFSYDEGGGLPGGVGPSGTGGSSNL</sequence>
<dbReference type="Pfam" id="PF03162">
    <property type="entry name" value="Y_phosphatase2"/>
    <property type="match status" value="1"/>
</dbReference>
<organism evidence="3">
    <name type="scientific">marine sediment metagenome</name>
    <dbReference type="NCBI Taxonomy" id="412755"/>
    <lineage>
        <taxon>unclassified sequences</taxon>
        <taxon>metagenomes</taxon>
        <taxon>ecological metagenomes</taxon>
    </lineage>
</organism>
<name>A0A0F9VLX9_9ZZZZ</name>
<dbReference type="Gene3D" id="3.90.190.10">
    <property type="entry name" value="Protein tyrosine phosphatase superfamily"/>
    <property type="match status" value="1"/>
</dbReference>
<dbReference type="InterPro" id="IPR004861">
    <property type="entry name" value="Siw14-like"/>
</dbReference>
<evidence type="ECO:0000313" key="3">
    <source>
        <dbReference type="EMBL" id="KKN74496.1"/>
    </source>
</evidence>
<dbReference type="InterPro" id="IPR000387">
    <property type="entry name" value="Tyr_Pase_dom"/>
</dbReference>
<gene>
    <name evidence="3" type="ORF">LCGC14_0390130</name>
</gene>
<dbReference type="PROSITE" id="PS50056">
    <property type="entry name" value="TYR_PHOSPHATASE_2"/>
    <property type="match status" value="1"/>
</dbReference>
<dbReference type="AlphaFoldDB" id="A0A0F9VLX9"/>
<dbReference type="InterPro" id="IPR029021">
    <property type="entry name" value="Prot-tyrosine_phosphatase-like"/>
</dbReference>
<feature type="compositionally biased region" description="Gly residues" evidence="1">
    <location>
        <begin position="262"/>
        <end position="281"/>
    </location>
</feature>
<dbReference type="PANTHER" id="PTHR31126">
    <property type="entry name" value="TYROSINE-PROTEIN PHOSPHATASE"/>
    <property type="match status" value="1"/>
</dbReference>